<dbReference type="RefSeq" id="XP_008729249.1">
    <property type="nucleotide sequence ID" value="XM_008731027.1"/>
</dbReference>
<protein>
    <submittedName>
        <fullName evidence="1">Uncharacterized protein</fullName>
    </submittedName>
</protein>
<evidence type="ECO:0000313" key="2">
    <source>
        <dbReference type="Proteomes" id="UP000030678"/>
    </source>
</evidence>
<gene>
    <name evidence="1" type="ORF">G647_06708</name>
</gene>
<reference evidence="1 2" key="1">
    <citation type="submission" date="2013-03" db="EMBL/GenBank/DDBJ databases">
        <title>The Genome Sequence of Cladophialophora carrionii CBS 160.54.</title>
        <authorList>
            <consortium name="The Broad Institute Genomics Platform"/>
            <person name="Cuomo C."/>
            <person name="de Hoog S."/>
            <person name="Gorbushina A."/>
            <person name="Walker B."/>
            <person name="Young S.K."/>
            <person name="Zeng Q."/>
            <person name="Gargeya S."/>
            <person name="Fitzgerald M."/>
            <person name="Haas B."/>
            <person name="Abouelleil A."/>
            <person name="Allen A.W."/>
            <person name="Alvarado L."/>
            <person name="Arachchi H.M."/>
            <person name="Berlin A.M."/>
            <person name="Chapman S.B."/>
            <person name="Gainer-Dewar J."/>
            <person name="Goldberg J."/>
            <person name="Griggs A."/>
            <person name="Gujja S."/>
            <person name="Hansen M."/>
            <person name="Howarth C."/>
            <person name="Imamovic A."/>
            <person name="Ireland A."/>
            <person name="Larimer J."/>
            <person name="McCowan C."/>
            <person name="Murphy C."/>
            <person name="Pearson M."/>
            <person name="Poon T.W."/>
            <person name="Priest M."/>
            <person name="Roberts A."/>
            <person name="Saif S."/>
            <person name="Shea T."/>
            <person name="Sisk P."/>
            <person name="Sykes S."/>
            <person name="Wortman J."/>
            <person name="Nusbaum C."/>
            <person name="Birren B."/>
        </authorList>
    </citation>
    <scope>NUCLEOTIDE SEQUENCE [LARGE SCALE GENOMIC DNA]</scope>
    <source>
        <strain evidence="1 2">CBS 160.54</strain>
    </source>
</reference>
<dbReference type="GeneID" id="19985201"/>
<dbReference type="Proteomes" id="UP000030678">
    <property type="component" value="Unassembled WGS sequence"/>
</dbReference>
<evidence type="ECO:0000313" key="1">
    <source>
        <dbReference type="EMBL" id="ETI22632.1"/>
    </source>
</evidence>
<sequence length="194" mass="22184">MQERLGIDTTDFMRLLPAAEREHVEKVHKVQKVYYGATPGLLKLAGEVLSVVDEIERIDRAIHKAYFICKAIMEETENRVVGRLFLDEAFNGSNEDLSSVINSIYELRTDSRDAVNSIDGVKDDLAEILEEEGGAKKDLLNLQEFVSVFFKAKEMLVCRIEKFNADREVLVRALPFDVYVRDLDALSYTDEELY</sequence>
<proteinExistence type="predicted"/>
<accession>V9D9I9</accession>
<dbReference type="VEuPathDB" id="FungiDB:G647_06708"/>
<organism evidence="1 2">
    <name type="scientific">Cladophialophora carrionii CBS 160.54</name>
    <dbReference type="NCBI Taxonomy" id="1279043"/>
    <lineage>
        <taxon>Eukaryota</taxon>
        <taxon>Fungi</taxon>
        <taxon>Dikarya</taxon>
        <taxon>Ascomycota</taxon>
        <taxon>Pezizomycotina</taxon>
        <taxon>Eurotiomycetes</taxon>
        <taxon>Chaetothyriomycetidae</taxon>
        <taxon>Chaetothyriales</taxon>
        <taxon>Herpotrichiellaceae</taxon>
        <taxon>Cladophialophora</taxon>
    </lineage>
</organism>
<dbReference type="EMBL" id="KB822706">
    <property type="protein sequence ID" value="ETI22632.1"/>
    <property type="molecule type" value="Genomic_DNA"/>
</dbReference>
<dbReference type="OrthoDB" id="10452300at2759"/>
<dbReference type="HOGENOM" id="CLU_099100_0_0_1"/>
<name>V9D9I9_9EURO</name>
<dbReference type="AlphaFoldDB" id="V9D9I9"/>